<feature type="compositionally biased region" description="Polar residues" evidence="16">
    <location>
        <begin position="487"/>
        <end position="516"/>
    </location>
</feature>
<dbReference type="GO" id="GO:1900181">
    <property type="term" value="P:negative regulation of protein localization to nucleus"/>
    <property type="evidence" value="ECO:0007669"/>
    <property type="project" value="UniProtKB-ARBA"/>
</dbReference>
<evidence type="ECO:0000256" key="7">
    <source>
        <dbReference type="ARBA" id="ARBA00022679"/>
    </source>
</evidence>
<evidence type="ECO:0000256" key="8">
    <source>
        <dbReference type="ARBA" id="ARBA00022723"/>
    </source>
</evidence>
<evidence type="ECO:0000313" key="20">
    <source>
        <dbReference type="Proteomes" id="UP000887566"/>
    </source>
</evidence>
<evidence type="ECO:0000256" key="2">
    <source>
        <dbReference type="ARBA" id="ARBA00004496"/>
    </source>
</evidence>
<evidence type="ECO:0000256" key="4">
    <source>
        <dbReference type="ARBA" id="ARBA00022490"/>
    </source>
</evidence>
<evidence type="ECO:0000256" key="10">
    <source>
        <dbReference type="ARBA" id="ARBA00022777"/>
    </source>
</evidence>
<dbReference type="SMART" id="SM00220">
    <property type="entry name" value="S_TKc"/>
    <property type="match status" value="1"/>
</dbReference>
<dbReference type="InterPro" id="IPR000961">
    <property type="entry name" value="AGC-kinase_C"/>
</dbReference>
<feature type="domain" description="Protein kinase" evidence="17">
    <location>
        <begin position="693"/>
        <end position="975"/>
    </location>
</feature>
<proteinExistence type="predicted"/>
<feature type="compositionally biased region" description="Low complexity" evidence="16">
    <location>
        <begin position="551"/>
        <end position="583"/>
    </location>
</feature>
<feature type="domain" description="AGC-kinase C-terminal" evidence="19">
    <location>
        <begin position="867"/>
        <end position="937"/>
    </location>
</feature>
<comment type="subcellular location">
    <subcellularLocation>
        <location evidence="2">Cytoplasm</location>
    </subcellularLocation>
</comment>
<dbReference type="InterPro" id="IPR017441">
    <property type="entry name" value="Protein_kinase_ATP_BS"/>
</dbReference>
<keyword evidence="6" id="KW-0597">Phosphoprotein</keyword>
<keyword evidence="9 15" id="KW-0547">Nucleotide-binding</keyword>
<keyword evidence="20" id="KW-1185">Reference proteome</keyword>
<sequence>MQRAPVSDAGHNNVPHRPAVASSSSSSAAAHFHSGLPRSAYISVAPTVYDSAPPPPGVISSRLPARNGLNMVAAAPFESSSLSINSKSQPDVKVGGKHRDKLQIIRESLRPFEQMSPTDTLSSECSSGTHNSSEANQEMMLNTLTQIGFEKEAAFYALKLVKFTSVSSAADVLLNINKEHVFQQDLTSARGMSNGSTKNGMGDANDSSSSRSDSPLARIPSPMSIPTSMPAASASSSGFRAPSPMARPTIATLPLQHYSSIPATVPPYTSFIPTTTPPPSTSRSSLTSPVSTLSILQLPSAGSSIKQSHAHVTMHHPPNSVARSSSSRPSDYTVQQSTGPQLQAAVSRKVQMPSPQSAHSPTVISIQQQPRLPTVDQRQPTSIIRARLDHSQVGSMVRIAVDSQQLADGRRSNNYRLETTNPETGDTVSVMGNGGPINGYGGDPRTYLPMGHHGAIGTVQSILVDPDHPSPAYVNYVDQLCKRTMNVLSSPSPVGQRDSVASSTGSDSYYTGHNQAPPSVSPSVHSSAKTAFYPSERSFQQIMRQTTAGRSSPSSLSMSTTSSAESGRQVGQQQQQQQQQQHQALSAQEDEESSVVRCVSPLPDSIAIRLERGQFEPIVKPCKSQMFCFFMEQHVERLLQQYHDRVDRLMQLSKEMETAALPVGMRDQMIDFLTQKESRYIRLRRQKLNKSMFEKIRVIGVGAFGQVALVRKKDTQMLCAMKTLLKKDVIAKQQAAHVKAERDILAEANSDWIVKLYYSFQDEHSLYFIMEYIPGHTQLCDWWSVGVILYEMVVGCPPFYSENQSETQFKILNWPQYLVFPKPRAQSRIPDLSAEVTDLIKQLLCDQEYRLGHLNGAADIKRHSWFRNMNIERLRESVAPYRPEILHPEDTSNFDAIEQREDSLSQALDTLKKHGNANNPAFYEFTFRHFFNMDAHGCPTLKRSKRPLLAPVFESAQPNAVPIYSTDADSDDSLV</sequence>
<dbReference type="GO" id="GO:0005524">
    <property type="term" value="F:ATP binding"/>
    <property type="evidence" value="ECO:0007669"/>
    <property type="project" value="UniProtKB-UniRule"/>
</dbReference>
<feature type="compositionally biased region" description="Polar residues" evidence="16">
    <location>
        <begin position="353"/>
        <end position="364"/>
    </location>
</feature>
<dbReference type="InterPro" id="IPR015940">
    <property type="entry name" value="UBA"/>
</dbReference>
<feature type="domain" description="UBA" evidence="18">
    <location>
        <begin position="134"/>
        <end position="176"/>
    </location>
</feature>
<keyword evidence="12" id="KW-0460">Magnesium</keyword>
<keyword evidence="10" id="KW-0418">Kinase</keyword>
<evidence type="ECO:0000256" key="16">
    <source>
        <dbReference type="SAM" id="MobiDB-lite"/>
    </source>
</evidence>
<dbReference type="PROSITE" id="PS00107">
    <property type="entry name" value="PROTEIN_KINASE_ATP"/>
    <property type="match status" value="1"/>
</dbReference>
<keyword evidence="5" id="KW-0723">Serine/threonine-protein kinase</keyword>
<evidence type="ECO:0000259" key="17">
    <source>
        <dbReference type="PROSITE" id="PS50011"/>
    </source>
</evidence>
<keyword evidence="7" id="KW-0808">Transferase</keyword>
<keyword evidence="8" id="KW-0479">Metal-binding</keyword>
<name>A0A914VK02_9BILA</name>
<dbReference type="InterPro" id="IPR000719">
    <property type="entry name" value="Prot_kinase_dom"/>
</dbReference>
<comment type="catalytic activity">
    <reaction evidence="13">
        <text>L-threonyl-[protein] + ATP = O-phospho-L-threonyl-[protein] + ADP + H(+)</text>
        <dbReference type="Rhea" id="RHEA:46608"/>
        <dbReference type="Rhea" id="RHEA-COMP:11060"/>
        <dbReference type="Rhea" id="RHEA-COMP:11605"/>
        <dbReference type="ChEBI" id="CHEBI:15378"/>
        <dbReference type="ChEBI" id="CHEBI:30013"/>
        <dbReference type="ChEBI" id="CHEBI:30616"/>
        <dbReference type="ChEBI" id="CHEBI:61977"/>
        <dbReference type="ChEBI" id="CHEBI:456216"/>
        <dbReference type="EC" id="2.7.11.1"/>
    </reaction>
</comment>
<protein>
    <recommendedName>
        <fullName evidence="3">non-specific serine/threonine protein kinase</fullName>
        <ecNumber evidence="3">2.7.11.1</ecNumber>
    </recommendedName>
</protein>
<feature type="region of interest" description="Disordered" evidence="16">
    <location>
        <begin position="1"/>
        <end position="26"/>
    </location>
</feature>
<feature type="region of interest" description="Disordered" evidence="16">
    <location>
        <begin position="113"/>
        <end position="132"/>
    </location>
</feature>
<dbReference type="WBParaSite" id="PSAMB.scaffold2106size25354.g16402.t1">
    <property type="protein sequence ID" value="PSAMB.scaffold2106size25354.g16402.t1"/>
    <property type="gene ID" value="PSAMB.scaffold2106size25354.g16402"/>
</dbReference>
<feature type="compositionally biased region" description="Low complexity" evidence="16">
    <location>
        <begin position="206"/>
        <end position="237"/>
    </location>
</feature>
<dbReference type="GO" id="GO:0046872">
    <property type="term" value="F:metal ion binding"/>
    <property type="evidence" value="ECO:0007669"/>
    <property type="project" value="UniProtKB-KW"/>
</dbReference>
<reference evidence="21" key="1">
    <citation type="submission" date="2022-11" db="UniProtKB">
        <authorList>
            <consortium name="WormBaseParasite"/>
        </authorList>
    </citation>
    <scope>IDENTIFICATION</scope>
</reference>
<dbReference type="InterPro" id="IPR050839">
    <property type="entry name" value="Rho-assoc_Ser/Thr_Kinase"/>
</dbReference>
<dbReference type="Gene3D" id="1.10.510.10">
    <property type="entry name" value="Transferase(Phosphotransferase) domain 1"/>
    <property type="match status" value="1"/>
</dbReference>
<dbReference type="PROSITE" id="PS50030">
    <property type="entry name" value="UBA"/>
    <property type="match status" value="1"/>
</dbReference>
<evidence type="ECO:0000259" key="19">
    <source>
        <dbReference type="PROSITE" id="PS51285"/>
    </source>
</evidence>
<feature type="compositionally biased region" description="Polar residues" evidence="16">
    <location>
        <begin position="115"/>
        <end position="132"/>
    </location>
</feature>
<feature type="compositionally biased region" description="Low complexity" evidence="16">
    <location>
        <begin position="517"/>
        <end position="527"/>
    </location>
</feature>
<evidence type="ECO:0000256" key="11">
    <source>
        <dbReference type="ARBA" id="ARBA00022840"/>
    </source>
</evidence>
<dbReference type="Pfam" id="PF00069">
    <property type="entry name" value="Pkinase"/>
    <property type="match status" value="1"/>
</dbReference>
<dbReference type="PANTHER" id="PTHR22988">
    <property type="entry name" value="MYOTONIC DYSTROPHY S/T KINASE-RELATED"/>
    <property type="match status" value="1"/>
</dbReference>
<organism evidence="20 21">
    <name type="scientific">Plectus sambesii</name>
    <dbReference type="NCBI Taxonomy" id="2011161"/>
    <lineage>
        <taxon>Eukaryota</taxon>
        <taxon>Metazoa</taxon>
        <taxon>Ecdysozoa</taxon>
        <taxon>Nematoda</taxon>
        <taxon>Chromadorea</taxon>
        <taxon>Plectida</taxon>
        <taxon>Plectina</taxon>
        <taxon>Plectoidea</taxon>
        <taxon>Plectidae</taxon>
        <taxon>Plectus</taxon>
    </lineage>
</organism>
<evidence type="ECO:0000256" key="9">
    <source>
        <dbReference type="ARBA" id="ARBA00022741"/>
    </source>
</evidence>
<feature type="region of interest" description="Disordered" evidence="16">
    <location>
        <begin position="187"/>
        <end position="245"/>
    </location>
</feature>
<dbReference type="SUPFAM" id="SSF56112">
    <property type="entry name" value="Protein kinase-like (PK-like)"/>
    <property type="match status" value="1"/>
</dbReference>
<dbReference type="GO" id="GO:0005737">
    <property type="term" value="C:cytoplasm"/>
    <property type="evidence" value="ECO:0007669"/>
    <property type="project" value="UniProtKB-SubCell"/>
</dbReference>
<feature type="region of interest" description="Disordered" evidence="16">
    <location>
        <begin position="543"/>
        <end position="596"/>
    </location>
</feature>
<dbReference type="PROSITE" id="PS50011">
    <property type="entry name" value="PROTEIN_KINASE_DOM"/>
    <property type="match status" value="1"/>
</dbReference>
<dbReference type="FunFam" id="3.30.200.20:FF:000391">
    <property type="entry name" value="Large tumor suppressor kinase 1"/>
    <property type="match status" value="1"/>
</dbReference>
<feature type="region of interest" description="Disordered" evidence="16">
    <location>
        <begin position="487"/>
        <end position="528"/>
    </location>
</feature>
<evidence type="ECO:0000256" key="3">
    <source>
        <dbReference type="ARBA" id="ARBA00012513"/>
    </source>
</evidence>
<comment type="cofactor">
    <cofactor evidence="1">
        <name>Mg(2+)</name>
        <dbReference type="ChEBI" id="CHEBI:18420"/>
    </cofactor>
</comment>
<evidence type="ECO:0000259" key="18">
    <source>
        <dbReference type="PROSITE" id="PS50030"/>
    </source>
</evidence>
<evidence type="ECO:0000256" key="15">
    <source>
        <dbReference type="PROSITE-ProRule" id="PRU10141"/>
    </source>
</evidence>
<evidence type="ECO:0000256" key="6">
    <source>
        <dbReference type="ARBA" id="ARBA00022553"/>
    </source>
</evidence>
<evidence type="ECO:0000313" key="21">
    <source>
        <dbReference type="WBParaSite" id="PSAMB.scaffold2106size25354.g16402.t1"/>
    </source>
</evidence>
<evidence type="ECO:0000256" key="1">
    <source>
        <dbReference type="ARBA" id="ARBA00001946"/>
    </source>
</evidence>
<dbReference type="PROSITE" id="PS51285">
    <property type="entry name" value="AGC_KINASE_CTER"/>
    <property type="match status" value="1"/>
</dbReference>
<dbReference type="CDD" id="cd21774">
    <property type="entry name" value="MobB_LATS"/>
    <property type="match status" value="1"/>
</dbReference>
<accession>A0A914VK02</accession>
<feature type="compositionally biased region" description="Polar residues" evidence="16">
    <location>
        <begin position="332"/>
        <end position="341"/>
    </location>
</feature>
<dbReference type="Gene3D" id="3.30.200.20">
    <property type="entry name" value="Phosphorylase Kinase, domain 1"/>
    <property type="match status" value="2"/>
</dbReference>
<evidence type="ECO:0000256" key="12">
    <source>
        <dbReference type="ARBA" id="ARBA00022842"/>
    </source>
</evidence>
<evidence type="ECO:0000256" key="5">
    <source>
        <dbReference type="ARBA" id="ARBA00022527"/>
    </source>
</evidence>
<dbReference type="InterPro" id="IPR011009">
    <property type="entry name" value="Kinase-like_dom_sf"/>
</dbReference>
<dbReference type="GO" id="GO:0004674">
    <property type="term" value="F:protein serine/threonine kinase activity"/>
    <property type="evidence" value="ECO:0007669"/>
    <property type="project" value="UniProtKB-KW"/>
</dbReference>
<feature type="compositionally biased region" description="Low complexity" evidence="16">
    <location>
        <begin position="317"/>
        <end position="330"/>
    </location>
</feature>
<comment type="catalytic activity">
    <reaction evidence="14">
        <text>L-seryl-[protein] + ATP = O-phospho-L-seryl-[protein] + ADP + H(+)</text>
        <dbReference type="Rhea" id="RHEA:17989"/>
        <dbReference type="Rhea" id="RHEA-COMP:9863"/>
        <dbReference type="Rhea" id="RHEA-COMP:11604"/>
        <dbReference type="ChEBI" id="CHEBI:15378"/>
        <dbReference type="ChEBI" id="CHEBI:29999"/>
        <dbReference type="ChEBI" id="CHEBI:30616"/>
        <dbReference type="ChEBI" id="CHEBI:83421"/>
        <dbReference type="ChEBI" id="CHEBI:456216"/>
        <dbReference type="EC" id="2.7.11.1"/>
    </reaction>
</comment>
<keyword evidence="4" id="KW-0963">Cytoplasm</keyword>
<feature type="region of interest" description="Disordered" evidence="16">
    <location>
        <begin position="301"/>
        <end position="364"/>
    </location>
</feature>
<evidence type="ECO:0000256" key="13">
    <source>
        <dbReference type="ARBA" id="ARBA00047899"/>
    </source>
</evidence>
<dbReference type="EC" id="2.7.11.1" evidence="3"/>
<dbReference type="PANTHER" id="PTHR22988:SF76">
    <property type="entry name" value="CHROMOSOME UNDETERMINED SCAFFOLD_135, WHOLE GENOME SHOTGUN SEQUENCE"/>
    <property type="match status" value="1"/>
</dbReference>
<keyword evidence="11 15" id="KW-0067">ATP-binding</keyword>
<dbReference type="Proteomes" id="UP000887566">
    <property type="component" value="Unplaced"/>
</dbReference>
<dbReference type="AlphaFoldDB" id="A0A914VK02"/>
<dbReference type="GO" id="GO:0071944">
    <property type="term" value="C:cell periphery"/>
    <property type="evidence" value="ECO:0007669"/>
    <property type="project" value="UniProtKB-ARBA"/>
</dbReference>
<feature type="compositionally biased region" description="Polar residues" evidence="16">
    <location>
        <begin position="187"/>
        <end position="199"/>
    </location>
</feature>
<evidence type="ECO:0000256" key="14">
    <source>
        <dbReference type="ARBA" id="ARBA00048679"/>
    </source>
</evidence>
<feature type="binding site" evidence="15">
    <location>
        <position position="732"/>
    </location>
    <ligand>
        <name>ATP</name>
        <dbReference type="ChEBI" id="CHEBI:30616"/>
    </ligand>
</feature>